<organism evidence="2 3">
    <name type="scientific">Colletotrichum sojae</name>
    <dbReference type="NCBI Taxonomy" id="2175907"/>
    <lineage>
        <taxon>Eukaryota</taxon>
        <taxon>Fungi</taxon>
        <taxon>Dikarya</taxon>
        <taxon>Ascomycota</taxon>
        <taxon>Pezizomycotina</taxon>
        <taxon>Sordariomycetes</taxon>
        <taxon>Hypocreomycetidae</taxon>
        <taxon>Glomerellales</taxon>
        <taxon>Glomerellaceae</taxon>
        <taxon>Colletotrichum</taxon>
        <taxon>Colletotrichum orchidearum species complex</taxon>
    </lineage>
</organism>
<dbReference type="Proteomes" id="UP000652219">
    <property type="component" value="Unassembled WGS sequence"/>
</dbReference>
<evidence type="ECO:0000313" key="3">
    <source>
        <dbReference type="Proteomes" id="UP000652219"/>
    </source>
</evidence>
<feature type="compositionally biased region" description="Polar residues" evidence="1">
    <location>
        <begin position="1"/>
        <end position="12"/>
    </location>
</feature>
<dbReference type="EMBL" id="WIGN01000153">
    <property type="protein sequence ID" value="KAF6806672.1"/>
    <property type="molecule type" value="Genomic_DNA"/>
</dbReference>
<sequence>MEQGHISSQPNGGSAGGGSSLFDDENRRGVWWSIPSRAFNLFDTPDRT</sequence>
<name>A0A8H6MRP7_9PEZI</name>
<evidence type="ECO:0000313" key="2">
    <source>
        <dbReference type="EMBL" id="KAF6806672.1"/>
    </source>
</evidence>
<accession>A0A8H6MRP7</accession>
<evidence type="ECO:0000256" key="1">
    <source>
        <dbReference type="SAM" id="MobiDB-lite"/>
    </source>
</evidence>
<proteinExistence type="predicted"/>
<keyword evidence="3" id="KW-1185">Reference proteome</keyword>
<dbReference type="AlphaFoldDB" id="A0A8H6MRP7"/>
<feature type="non-terminal residue" evidence="2">
    <location>
        <position position="48"/>
    </location>
</feature>
<comment type="caution">
    <text evidence="2">The sequence shown here is derived from an EMBL/GenBank/DDBJ whole genome shotgun (WGS) entry which is preliminary data.</text>
</comment>
<feature type="region of interest" description="Disordered" evidence="1">
    <location>
        <begin position="1"/>
        <end position="22"/>
    </location>
</feature>
<protein>
    <submittedName>
        <fullName evidence="2">Uncharacterized protein</fullName>
    </submittedName>
</protein>
<gene>
    <name evidence="2" type="ORF">CSOJ01_08656</name>
</gene>
<reference evidence="2 3" key="1">
    <citation type="journal article" date="2020" name="Phytopathology">
        <title>Genome Sequence Resources of Colletotrichum truncatum, C. plurivorum, C. musicola, and C. sojae: Four Species Pathogenic to Soybean (Glycine max).</title>
        <authorList>
            <person name="Rogerio F."/>
            <person name="Boufleur T.R."/>
            <person name="Ciampi-Guillardi M."/>
            <person name="Sukno S.A."/>
            <person name="Thon M.R."/>
            <person name="Massola Junior N.S."/>
            <person name="Baroncelli R."/>
        </authorList>
    </citation>
    <scope>NUCLEOTIDE SEQUENCE [LARGE SCALE GENOMIC DNA]</scope>
    <source>
        <strain evidence="2 3">LFN0009</strain>
    </source>
</reference>